<evidence type="ECO:0000256" key="7">
    <source>
        <dbReference type="SAM" id="Coils"/>
    </source>
</evidence>
<organism evidence="10 11">
    <name type="scientific">Globodera pallida</name>
    <name type="common">Potato cyst nematode worm</name>
    <name type="synonym">Heterodera pallida</name>
    <dbReference type="NCBI Taxonomy" id="36090"/>
    <lineage>
        <taxon>Eukaryota</taxon>
        <taxon>Metazoa</taxon>
        <taxon>Ecdysozoa</taxon>
        <taxon>Nematoda</taxon>
        <taxon>Chromadorea</taxon>
        <taxon>Rhabditida</taxon>
        <taxon>Tylenchina</taxon>
        <taxon>Tylenchomorpha</taxon>
        <taxon>Tylenchoidea</taxon>
        <taxon>Heteroderidae</taxon>
        <taxon>Heteroderinae</taxon>
        <taxon>Globodera</taxon>
    </lineage>
</organism>
<dbReference type="InterPro" id="IPR015943">
    <property type="entry name" value="WD40/YVTN_repeat-like_dom_sf"/>
</dbReference>
<evidence type="ECO:0000256" key="1">
    <source>
        <dbReference type="ARBA" id="ARBA00004201"/>
    </source>
</evidence>
<dbReference type="Gene3D" id="2.130.10.10">
    <property type="entry name" value="YVTN repeat-like/Quinoprotein amine dehydrogenase"/>
    <property type="match status" value="1"/>
</dbReference>
<keyword evidence="5" id="KW-0677">Repeat</keyword>
<proteinExistence type="inferred from homology"/>
<comment type="subcellular location">
    <subcellularLocation>
        <location evidence="1">Cytoplasm</location>
        <location evidence="1">P-body</location>
    </subcellularLocation>
</comment>
<keyword evidence="4" id="KW-0853">WD repeat</keyword>
<evidence type="ECO:0000256" key="6">
    <source>
        <dbReference type="ARBA" id="ARBA00023054"/>
    </source>
</evidence>
<dbReference type="GO" id="GO:0000932">
    <property type="term" value="C:P-body"/>
    <property type="evidence" value="ECO:0007669"/>
    <property type="project" value="UniProtKB-SubCell"/>
</dbReference>
<dbReference type="InterPro" id="IPR049404">
    <property type="entry name" value="EDC4_C"/>
</dbReference>
<dbReference type="Pfam" id="PF21289">
    <property type="entry name" value="EDC4_C"/>
    <property type="match status" value="1"/>
</dbReference>
<evidence type="ECO:0000259" key="8">
    <source>
        <dbReference type="Pfam" id="PF16529"/>
    </source>
</evidence>
<evidence type="ECO:0000313" key="10">
    <source>
        <dbReference type="Proteomes" id="UP000050741"/>
    </source>
</evidence>
<dbReference type="GO" id="GO:0031087">
    <property type="term" value="P:deadenylation-independent decapping of nuclear-transcribed mRNA"/>
    <property type="evidence" value="ECO:0007669"/>
    <property type="project" value="InterPro"/>
</dbReference>
<dbReference type="Pfam" id="PF16529">
    <property type="entry name" value="Ge1_WD40"/>
    <property type="match status" value="1"/>
</dbReference>
<sequence>MIGSGVAESLISPSSYIEKHTLSGTVEDVLRFAIGKNVTINVEEQPADVSRVRDSARANSQLLSEYKGDKRESEVTSGRILAVRDKLIAYRLFNDTTGEAVRVMERESRNRQLIKDFRHPIVDLQWAVHVPLLAVLDANANLYIYSEEENGQKLIKYLNIIQEGDHISAEPRRLVWCPYIPEETDDPDTEREDVHMLGVLQGPKVNIFQLHKIKRFIGRSEVSYSRVKEVPGGLLSVMLDSRISACRISPDATALAVATFDGFLSFFVVEEDALQLASRIKPLNNNHIEELIFLDNLFLNTQEQFWKYVTLTSDNGRRLAIFDCDTWECLAKLRFECANQVGRMEILVEPSSHFLFLIDYDASNIFCIELSNGQSCATLCFASCTLITFCTQFMSIVPCMLSEPVSDSVGDLSLEDDEGMGGGNDGAFLHGSSVIATLVAITHRSLLEINLELDRFYNVDPSLALTAVPQTAQLGRSRHQRRHSGRICAHQRDSITQKDNTPSLVFMAGTNGGNVDQKLTDLVEQRFTILTDKFEELSLQMCQMQEENEHLRSVQNDNLSNVLEKISNELKLREERIEAAVRKTSKEGSEQMLRTSEQQLASCAVQMQRTLDLAQTRLAEQLHGSVERAVVPQIEVLCAQLFQQLNDTFRNGLQEFMDQLRAITQQQTAMLAAVQAQSAVVVAAIGAKEVIGGSGGSSGVGDAHQQPQHQPPVINKGDQSLLNFVCSKVDPDDYFEVSVSNPSVPLPIPLLLGLLRMLSTKLDSKTVLRFRYIENVLLSLNSKHSLLTTEEFQKMVLDEQQFRWTIEQLYKSLNAFEEGEANPQLKRQLRISNQLIMNLLRST</sequence>
<evidence type="ECO:0000256" key="3">
    <source>
        <dbReference type="ARBA" id="ARBA00022490"/>
    </source>
</evidence>
<comment type="similarity">
    <text evidence="2">Belongs to the WD repeat EDC4 family.</text>
</comment>
<evidence type="ECO:0000256" key="5">
    <source>
        <dbReference type="ARBA" id="ARBA00022737"/>
    </source>
</evidence>
<reference evidence="11" key="2">
    <citation type="submission" date="2016-06" db="UniProtKB">
        <authorList>
            <consortium name="WormBaseParasite"/>
        </authorList>
    </citation>
    <scope>IDENTIFICATION</scope>
</reference>
<dbReference type="InterPro" id="IPR044938">
    <property type="entry name" value="EDC4_C_sf"/>
</dbReference>
<dbReference type="WBParaSite" id="GPLIN_000760300">
    <property type="protein sequence ID" value="GPLIN_000760300"/>
    <property type="gene ID" value="GPLIN_000760300"/>
</dbReference>
<feature type="coiled-coil region" evidence="7">
    <location>
        <begin position="556"/>
        <end position="583"/>
    </location>
</feature>
<name>A0A183C409_GLOPA</name>
<feature type="domain" description="Enhancer of mRNA-decapping protein 4 WD40 repeat region" evidence="8">
    <location>
        <begin position="72"/>
        <end position="372"/>
    </location>
</feature>
<evidence type="ECO:0000256" key="4">
    <source>
        <dbReference type="ARBA" id="ARBA00022574"/>
    </source>
</evidence>
<keyword evidence="6 7" id="KW-0175">Coiled coil</keyword>
<evidence type="ECO:0000259" key="9">
    <source>
        <dbReference type="Pfam" id="PF21289"/>
    </source>
</evidence>
<dbReference type="AlphaFoldDB" id="A0A183C409"/>
<dbReference type="SUPFAM" id="SSF50978">
    <property type="entry name" value="WD40 repeat-like"/>
    <property type="match status" value="1"/>
</dbReference>
<dbReference type="Proteomes" id="UP000050741">
    <property type="component" value="Unassembled WGS sequence"/>
</dbReference>
<dbReference type="PANTHER" id="PTHR15598">
    <property type="entry name" value="ENHANCER OF MRNA-DECAPPING PROTEIN 4"/>
    <property type="match status" value="1"/>
</dbReference>
<dbReference type="InterPro" id="IPR036322">
    <property type="entry name" value="WD40_repeat_dom_sf"/>
</dbReference>
<reference evidence="10" key="1">
    <citation type="submission" date="2014-05" db="EMBL/GenBank/DDBJ databases">
        <title>The genome and life-stage specific transcriptomes of Globodera pallida elucidate key aspects of plant parasitism by a cyst nematode.</title>
        <authorList>
            <person name="Cotton J.A."/>
            <person name="Lilley C.J."/>
            <person name="Jones L.M."/>
            <person name="Kikuchi T."/>
            <person name="Reid A.J."/>
            <person name="Thorpe P."/>
            <person name="Tsai I.J."/>
            <person name="Beasley H."/>
            <person name="Blok V."/>
            <person name="Cock P.J.A."/>
            <person name="Van den Akker S.E."/>
            <person name="Holroyd N."/>
            <person name="Hunt M."/>
            <person name="Mantelin S."/>
            <person name="Naghra H."/>
            <person name="Pain A."/>
            <person name="Palomares-Rius J.E."/>
            <person name="Zarowiecki M."/>
            <person name="Berriman M."/>
            <person name="Jones J.T."/>
            <person name="Urwin P.E."/>
        </authorList>
    </citation>
    <scope>NUCLEOTIDE SEQUENCE [LARGE SCALE GENOMIC DNA]</scope>
    <source>
        <strain evidence="10">Lindley</strain>
    </source>
</reference>
<dbReference type="InterPro" id="IPR032401">
    <property type="entry name" value="EDC4_WD40"/>
</dbReference>
<dbReference type="InterPro" id="IPR045152">
    <property type="entry name" value="EDC4-like"/>
</dbReference>
<accession>A0A183C409</accession>
<keyword evidence="10" id="KW-1185">Reference proteome</keyword>
<dbReference type="PANTHER" id="PTHR15598:SF5">
    <property type="entry name" value="ENHANCER OF MRNA-DECAPPING PROTEIN 4"/>
    <property type="match status" value="1"/>
</dbReference>
<dbReference type="Gene3D" id="1.10.220.100">
    <property type="entry name" value="conserved c-terminal region of ge- 1"/>
    <property type="match status" value="1"/>
</dbReference>
<protein>
    <submittedName>
        <fullName evidence="11">Ge1_WD40 domain-containing protein</fullName>
    </submittedName>
</protein>
<feature type="domain" description="Enhancer of mRNA-decapping protein 4 C-terminal" evidence="9">
    <location>
        <begin position="717"/>
        <end position="800"/>
    </location>
</feature>
<evidence type="ECO:0000313" key="11">
    <source>
        <dbReference type="WBParaSite" id="GPLIN_000760300"/>
    </source>
</evidence>
<keyword evidence="3" id="KW-0963">Cytoplasm</keyword>
<evidence type="ECO:0000256" key="2">
    <source>
        <dbReference type="ARBA" id="ARBA00009639"/>
    </source>
</evidence>